<reference evidence="2 3" key="1">
    <citation type="submission" date="2016-03" db="EMBL/GenBank/DDBJ databases">
        <authorList>
            <consortium name="Pathogen Informatics"/>
        </authorList>
    </citation>
    <scope>NUCLEOTIDE SEQUENCE [LARGE SCALE GENOMIC DNA]</scope>
    <source>
        <strain evidence="3">e1424</strain>
    </source>
</reference>
<keyword evidence="1" id="KW-1133">Transmembrane helix</keyword>
<dbReference type="AlphaFoldDB" id="A0A822WH16"/>
<feature type="transmembrane region" description="Helical" evidence="1">
    <location>
        <begin position="6"/>
        <end position="26"/>
    </location>
</feature>
<gene>
    <name evidence="2" type="ORF">SAMEA2273352_00323</name>
</gene>
<evidence type="ECO:0000313" key="2">
    <source>
        <dbReference type="EMBL" id="CZW60690.1"/>
    </source>
</evidence>
<protein>
    <submittedName>
        <fullName evidence="2">Uncharacterized protein</fullName>
    </submittedName>
</protein>
<evidence type="ECO:0000256" key="1">
    <source>
        <dbReference type="SAM" id="Phobius"/>
    </source>
</evidence>
<keyword evidence="1" id="KW-0472">Membrane</keyword>
<organism evidence="2 3">
    <name type="scientific">Enterobacter hormaechei</name>
    <dbReference type="NCBI Taxonomy" id="158836"/>
    <lineage>
        <taxon>Bacteria</taxon>
        <taxon>Pseudomonadati</taxon>
        <taxon>Pseudomonadota</taxon>
        <taxon>Gammaproteobacteria</taxon>
        <taxon>Enterobacterales</taxon>
        <taxon>Enterobacteriaceae</taxon>
        <taxon>Enterobacter</taxon>
        <taxon>Enterobacter cloacae complex</taxon>
    </lineage>
</organism>
<comment type="caution">
    <text evidence="2">The sequence shown here is derived from an EMBL/GenBank/DDBJ whole genome shotgun (WGS) entry which is preliminary data.</text>
</comment>
<proteinExistence type="predicted"/>
<evidence type="ECO:0000313" key="3">
    <source>
        <dbReference type="Proteomes" id="UP000076205"/>
    </source>
</evidence>
<name>A0A822WH16_9ENTR</name>
<dbReference type="RefSeq" id="WP_063161917.1">
    <property type="nucleotide sequence ID" value="NZ_CP135494.1"/>
</dbReference>
<sequence>MSPDSWSAIAGCASAVAAGISLFVTWKGINFQKQAFRETLRRNIQDALTYQAERANLSSTGKSDAEWTFPQFANIILAIDTARNMVSRMDKNAGMSKEEAGEFFLERLNHNIVTSFRNGSPPDGAFQSKGPISEIRELVALWNANAHFLGFRDVNFNPDL</sequence>
<keyword evidence="1" id="KW-0812">Transmembrane</keyword>
<dbReference type="Proteomes" id="UP000076205">
    <property type="component" value="Unassembled WGS sequence"/>
</dbReference>
<accession>A0A822WH16</accession>
<dbReference type="EMBL" id="FJYW01000001">
    <property type="protein sequence ID" value="CZW60690.1"/>
    <property type="molecule type" value="Genomic_DNA"/>
</dbReference>